<dbReference type="AlphaFoldDB" id="A0A2D0A651"/>
<feature type="transmembrane region" description="Helical" evidence="1">
    <location>
        <begin position="38"/>
        <end position="56"/>
    </location>
</feature>
<reference evidence="2 3" key="1">
    <citation type="submission" date="2017-05" db="EMBL/GenBank/DDBJ databases">
        <title>Genome of Chryseobacterium haifense.</title>
        <authorList>
            <person name="Newman J.D."/>
        </authorList>
    </citation>
    <scope>NUCLEOTIDE SEQUENCE [LARGE SCALE GENOMIC DNA]</scope>
    <source>
        <strain evidence="2 3">DSM 19056</strain>
    </source>
</reference>
<evidence type="ECO:0000256" key="1">
    <source>
        <dbReference type="SAM" id="Phobius"/>
    </source>
</evidence>
<dbReference type="Proteomes" id="UP000197587">
    <property type="component" value="Unassembled WGS sequence"/>
</dbReference>
<keyword evidence="1" id="KW-1133">Transmembrane helix</keyword>
<name>A0A2D0A651_9FLAO</name>
<sequence>MVKNVYAVGFMLFIATMVLFFGMYFFGMNVDFFNNSMLLNAFLLPLVYVAGAYYSVSSAKKLGFPMGFRAVFGRAFKPMFIGGLFSMLTMFVFLNFVDKDAKDLLNFQYIERQKTELNKEYEKAKIGLKEEAERKELDKNYQARLQSFSPEMIKGKDMFSFRQFTYYFGAVMVFYVILSVFFGSFFRSRIEE</sequence>
<keyword evidence="1" id="KW-0812">Transmembrane</keyword>
<evidence type="ECO:0000313" key="2">
    <source>
        <dbReference type="EMBL" id="OWK97697.1"/>
    </source>
</evidence>
<feature type="transmembrane region" description="Helical" evidence="1">
    <location>
        <begin position="6"/>
        <end position="26"/>
    </location>
</feature>
<keyword evidence="1" id="KW-0472">Membrane</keyword>
<feature type="transmembrane region" description="Helical" evidence="1">
    <location>
        <begin position="76"/>
        <end position="97"/>
    </location>
</feature>
<comment type="caution">
    <text evidence="2">The sequence shown here is derived from an EMBL/GenBank/DDBJ whole genome shotgun (WGS) entry which is preliminary data.</text>
</comment>
<organism evidence="2 3">
    <name type="scientific">Kaistella haifensis DSM 19056</name>
    <dbReference type="NCBI Taxonomy" id="1450526"/>
    <lineage>
        <taxon>Bacteria</taxon>
        <taxon>Pseudomonadati</taxon>
        <taxon>Bacteroidota</taxon>
        <taxon>Flavobacteriia</taxon>
        <taxon>Flavobacteriales</taxon>
        <taxon>Weeksellaceae</taxon>
        <taxon>Chryseobacterium group</taxon>
        <taxon>Kaistella</taxon>
    </lineage>
</organism>
<feature type="transmembrane region" description="Helical" evidence="1">
    <location>
        <begin position="164"/>
        <end position="186"/>
    </location>
</feature>
<gene>
    <name evidence="2" type="ORF">AP75_09880</name>
</gene>
<proteinExistence type="predicted"/>
<protein>
    <submittedName>
        <fullName evidence="2">DUF4199 domain-containing protein</fullName>
    </submittedName>
</protein>
<dbReference type="InterPro" id="IPR025250">
    <property type="entry name" value="DUF4199"/>
</dbReference>
<evidence type="ECO:0000313" key="3">
    <source>
        <dbReference type="Proteomes" id="UP000197587"/>
    </source>
</evidence>
<accession>A0A2D0A651</accession>
<dbReference type="Pfam" id="PF13858">
    <property type="entry name" value="DUF4199"/>
    <property type="match status" value="1"/>
</dbReference>
<keyword evidence="3" id="KW-1185">Reference proteome</keyword>
<dbReference type="EMBL" id="JASZ02000022">
    <property type="protein sequence ID" value="OWK97697.1"/>
    <property type="molecule type" value="Genomic_DNA"/>
</dbReference>